<protein>
    <submittedName>
        <fullName evidence="2">Uncharacterized protein</fullName>
    </submittedName>
</protein>
<dbReference type="AlphaFoldDB" id="A0AAU9D0Z3"/>
<gene>
    <name evidence="2" type="ORF">FUAX_48010</name>
</gene>
<dbReference type="KEGG" id="fax:FUAX_48010"/>
<dbReference type="RefSeq" id="WP_338395720.1">
    <property type="nucleotide sequence ID" value="NZ_AP025318.1"/>
</dbReference>
<evidence type="ECO:0000313" key="3">
    <source>
        <dbReference type="Proteomes" id="UP001348817"/>
    </source>
</evidence>
<organism evidence="2 3">
    <name type="scientific">Fulvitalea axinellae</name>
    <dbReference type="NCBI Taxonomy" id="1182444"/>
    <lineage>
        <taxon>Bacteria</taxon>
        <taxon>Pseudomonadati</taxon>
        <taxon>Bacteroidota</taxon>
        <taxon>Cytophagia</taxon>
        <taxon>Cytophagales</taxon>
        <taxon>Persicobacteraceae</taxon>
        <taxon>Fulvitalea</taxon>
    </lineage>
</organism>
<evidence type="ECO:0000256" key="1">
    <source>
        <dbReference type="SAM" id="SignalP"/>
    </source>
</evidence>
<proteinExistence type="predicted"/>
<evidence type="ECO:0000313" key="2">
    <source>
        <dbReference type="EMBL" id="BDD12369.1"/>
    </source>
</evidence>
<keyword evidence="1" id="KW-0732">Signal</keyword>
<dbReference type="EMBL" id="AP025318">
    <property type="protein sequence ID" value="BDD12369.1"/>
    <property type="molecule type" value="Genomic_DNA"/>
</dbReference>
<dbReference type="Gene3D" id="3.20.20.80">
    <property type="entry name" value="Glycosidases"/>
    <property type="match status" value="1"/>
</dbReference>
<keyword evidence="3" id="KW-1185">Reference proteome</keyword>
<reference evidence="2 3" key="1">
    <citation type="submission" date="2021-12" db="EMBL/GenBank/DDBJ databases">
        <title>Genome sequencing of bacteria with rrn-lacking chromosome and rrn-plasmid.</title>
        <authorList>
            <person name="Anda M."/>
            <person name="Iwasaki W."/>
        </authorList>
    </citation>
    <scope>NUCLEOTIDE SEQUENCE [LARGE SCALE GENOMIC DNA]</scope>
    <source>
        <strain evidence="2 3">DSM 100852</strain>
        <plasmid evidence="2 3">pFA4</plasmid>
    </source>
</reference>
<accession>A0AAU9D0Z3</accession>
<dbReference type="SUPFAM" id="SSF51445">
    <property type="entry name" value="(Trans)glycosidases"/>
    <property type="match status" value="1"/>
</dbReference>
<keyword evidence="2" id="KW-0614">Plasmid</keyword>
<feature type="chain" id="PRO_5043986785" evidence="1">
    <location>
        <begin position="19"/>
        <end position="583"/>
    </location>
</feature>
<name>A0AAU9D0Z3_9BACT</name>
<dbReference type="InterPro" id="IPR017853">
    <property type="entry name" value="GH"/>
</dbReference>
<dbReference type="Proteomes" id="UP001348817">
    <property type="component" value="Plasmid pFA4"/>
</dbReference>
<geneLocation type="plasmid" evidence="2 3">
    <name>pFA4</name>
</geneLocation>
<sequence length="583" mass="67927">MKKLNAVWLGLVAMLFLACETENPNKLPLIIDQVQHNPGEAMTNTSFMDPEKLASFGYDGQVLTDYVFVQTLITWDDFDKRIFPEGSEGRKWVEDKATAFDQRLKKAHKAGIKFLCQPDVLVFPKTLVELYKDEICDDQGRVTFDKEKTWEIYRYMINAIFKRFPDLDGFVVRTGETYLTNIPYHTGNGPYKGSWKPGKKKNVLQTRLINMFREELCEKRDKTLVYRTWGYLHSRPEEYLDVTDKVEPHEKLFFSIKHQNGDFHRGTPYNKTIGIGKHQQIVEIQCQREYEGKGTHPNYIAKGVIEGFEEYGKSDYSPSSLKDLLNNPIFKGVWTWSRGGGWVGPYIENEIWPELNAYVLSAWANDTSRSEEEIFGEYMTKIGIHDEDSRKNFREMCLLSPKGVIRGHNSLVQNISPWWLRDQFMGGNRLVKELKKIHKEGNTEKVLAEKRECLAIWENIVSLSNKIKSDNEANDKFFKVSAVYGLIKYRIIAEGWTILLKGMEGDETGIYDKQAIAEAIRRYDQHWKDFAKLKEDNPDCPTIYTPYEFLYKKPHYQSGTKGMKFEVDRYRWTLEEDGNKVNV</sequence>
<feature type="signal peptide" evidence="1">
    <location>
        <begin position="1"/>
        <end position="18"/>
    </location>
</feature>